<organism evidence="6 7">
    <name type="scientific">Flavobacterium akiainvivens</name>
    <dbReference type="NCBI Taxonomy" id="1202724"/>
    <lineage>
        <taxon>Bacteria</taxon>
        <taxon>Pseudomonadati</taxon>
        <taxon>Bacteroidota</taxon>
        <taxon>Flavobacteriia</taxon>
        <taxon>Flavobacteriales</taxon>
        <taxon>Flavobacteriaceae</taxon>
        <taxon>Flavobacterium</taxon>
    </lineage>
</organism>
<evidence type="ECO:0000256" key="2">
    <source>
        <dbReference type="ARBA" id="ARBA00023015"/>
    </source>
</evidence>
<dbReference type="GO" id="GO:0046872">
    <property type="term" value="F:metal ion binding"/>
    <property type="evidence" value="ECO:0007669"/>
    <property type="project" value="InterPro"/>
</dbReference>
<dbReference type="InterPro" id="IPR009061">
    <property type="entry name" value="DNA-bd_dom_put_sf"/>
</dbReference>
<keyword evidence="3" id="KW-0238">DNA-binding</keyword>
<dbReference type="PROSITE" id="PS50937">
    <property type="entry name" value="HTH_MERR_2"/>
    <property type="match status" value="1"/>
</dbReference>
<feature type="domain" description="HTH merR-type" evidence="5">
    <location>
        <begin position="7"/>
        <end position="76"/>
    </location>
</feature>
<dbReference type="GO" id="GO:0003677">
    <property type="term" value="F:DNA binding"/>
    <property type="evidence" value="ECO:0007669"/>
    <property type="project" value="UniProtKB-KW"/>
</dbReference>
<reference evidence="6 7" key="1">
    <citation type="submission" date="2015-08" db="EMBL/GenBank/DDBJ databases">
        <title>Whole genome sequence of Flavobacterium akiainvivens IK-1T, from decaying Wikstroemia oahuensis, an endemic Hawaiian shrub.</title>
        <authorList>
            <person name="Wan X."/>
            <person name="Hou S."/>
            <person name="Saito J."/>
            <person name="Donachie S."/>
        </authorList>
    </citation>
    <scope>NUCLEOTIDE SEQUENCE [LARGE SCALE GENOMIC DNA]</scope>
    <source>
        <strain evidence="6 7">IK-1</strain>
    </source>
</reference>
<dbReference type="PATRIC" id="fig|1202724.3.peg.3948"/>
<dbReference type="InterPro" id="IPR003759">
    <property type="entry name" value="Cbl-bd_cap"/>
</dbReference>
<gene>
    <name evidence="6" type="ORF">AM493_19040</name>
</gene>
<keyword evidence="1" id="KW-0678">Repressor</keyword>
<sequence>MNKTKSVFNIKDLENLTGIKAHTIRIWEKRYSILTPERGDNNTRVYDTHALQKLLNINTLNKFGYKISVIAKMEESKIPLMVREILSKKTVYSHAINSFKVAMMNFDVPLFFSTYNALLTNKSFRDIFYDCFLPLLEEIGALWQTDTITSAHEHFICSLIKQKIASNTEVLQEQEPAKTDRTFVLYLPDDEIHEIGLLFINYELLHQGFKTVYIGESIPVESLADTNNYFDNITFVTYLTINPEPALVSPYVKALKESLLLEDKENELYFFGRNTMHISPSLLDEKISTFNDIRKFAEELHFI</sequence>
<dbReference type="Gene3D" id="3.40.50.280">
    <property type="entry name" value="Cobalamin-binding domain"/>
    <property type="match status" value="1"/>
</dbReference>
<dbReference type="InterPro" id="IPR036594">
    <property type="entry name" value="Meth_synthase_dom"/>
</dbReference>
<dbReference type="GO" id="GO:0003700">
    <property type="term" value="F:DNA-binding transcription factor activity"/>
    <property type="evidence" value="ECO:0007669"/>
    <property type="project" value="InterPro"/>
</dbReference>
<dbReference type="SMART" id="SM00422">
    <property type="entry name" value="HTH_MERR"/>
    <property type="match status" value="1"/>
</dbReference>
<dbReference type="Gene3D" id="1.10.1660.10">
    <property type="match status" value="1"/>
</dbReference>
<keyword evidence="2" id="KW-0805">Transcription regulation</keyword>
<dbReference type="OrthoDB" id="9800334at2"/>
<keyword evidence="7" id="KW-1185">Reference proteome</keyword>
<name>A0A0M9VJM5_9FLAO</name>
<dbReference type="Pfam" id="PF13411">
    <property type="entry name" value="MerR_1"/>
    <property type="match status" value="1"/>
</dbReference>
<dbReference type="GO" id="GO:0031419">
    <property type="term" value="F:cobalamin binding"/>
    <property type="evidence" value="ECO:0007669"/>
    <property type="project" value="InterPro"/>
</dbReference>
<evidence type="ECO:0000256" key="4">
    <source>
        <dbReference type="ARBA" id="ARBA00023163"/>
    </source>
</evidence>
<dbReference type="EMBL" id="LIYD01000005">
    <property type="protein sequence ID" value="KOS07919.1"/>
    <property type="molecule type" value="Genomic_DNA"/>
</dbReference>
<dbReference type="InterPro" id="IPR047057">
    <property type="entry name" value="MerR_fam"/>
</dbReference>
<accession>A0A0M9VJM5</accession>
<protein>
    <submittedName>
        <fullName evidence="6">MerR family transcriptional regulator</fullName>
    </submittedName>
</protein>
<keyword evidence="4" id="KW-0804">Transcription</keyword>
<dbReference type="CDD" id="cd01104">
    <property type="entry name" value="HTH_MlrA-CarA"/>
    <property type="match status" value="1"/>
</dbReference>
<evidence type="ECO:0000256" key="3">
    <source>
        <dbReference type="ARBA" id="ARBA00023125"/>
    </source>
</evidence>
<dbReference type="InterPro" id="IPR036724">
    <property type="entry name" value="Cobalamin-bd_sf"/>
</dbReference>
<dbReference type="PANTHER" id="PTHR30204:SF69">
    <property type="entry name" value="MERR-FAMILY TRANSCRIPTIONAL REGULATOR"/>
    <property type="match status" value="1"/>
</dbReference>
<dbReference type="AlphaFoldDB" id="A0A0M9VJM5"/>
<dbReference type="PANTHER" id="PTHR30204">
    <property type="entry name" value="REDOX-CYCLING DRUG-SENSING TRANSCRIPTIONAL ACTIVATOR SOXR"/>
    <property type="match status" value="1"/>
</dbReference>
<dbReference type="Gene3D" id="1.10.1240.10">
    <property type="entry name" value="Methionine synthase domain"/>
    <property type="match status" value="1"/>
</dbReference>
<dbReference type="SUPFAM" id="SSF46955">
    <property type="entry name" value="Putative DNA-binding domain"/>
    <property type="match status" value="1"/>
</dbReference>
<comment type="caution">
    <text evidence="6">The sequence shown here is derived from an EMBL/GenBank/DDBJ whole genome shotgun (WGS) entry which is preliminary data.</text>
</comment>
<dbReference type="Proteomes" id="UP000037755">
    <property type="component" value="Unassembled WGS sequence"/>
</dbReference>
<dbReference type="STRING" id="1202724.AM493_19040"/>
<dbReference type="Pfam" id="PF02607">
    <property type="entry name" value="B12-binding_2"/>
    <property type="match status" value="1"/>
</dbReference>
<dbReference type="InterPro" id="IPR000551">
    <property type="entry name" value="MerR-type_HTH_dom"/>
</dbReference>
<proteinExistence type="predicted"/>
<evidence type="ECO:0000259" key="5">
    <source>
        <dbReference type="PROSITE" id="PS50937"/>
    </source>
</evidence>
<dbReference type="SUPFAM" id="SSF52242">
    <property type="entry name" value="Cobalamin (vitamin B12)-binding domain"/>
    <property type="match status" value="1"/>
</dbReference>
<evidence type="ECO:0000313" key="6">
    <source>
        <dbReference type="EMBL" id="KOS07919.1"/>
    </source>
</evidence>
<evidence type="ECO:0000313" key="7">
    <source>
        <dbReference type="Proteomes" id="UP000037755"/>
    </source>
</evidence>
<evidence type="ECO:0000256" key="1">
    <source>
        <dbReference type="ARBA" id="ARBA00022491"/>
    </source>
</evidence>
<dbReference type="RefSeq" id="WP_054409638.1">
    <property type="nucleotide sequence ID" value="NZ_FOYA01000002.1"/>
</dbReference>